<feature type="transmembrane region" description="Helical" evidence="3">
    <location>
        <begin position="221"/>
        <end position="243"/>
    </location>
</feature>
<keyword evidence="3" id="KW-0472">Membrane</keyword>
<gene>
    <name evidence="6" type="ORF">JDV02_001307</name>
</gene>
<keyword evidence="3" id="KW-1133">Transmembrane helix</keyword>
<name>A0A9Q8V6B9_9HYPO</name>
<keyword evidence="3" id="KW-0812">Transmembrane</keyword>
<dbReference type="Proteomes" id="UP000829364">
    <property type="component" value="Chromosome 1"/>
</dbReference>
<evidence type="ECO:0000256" key="1">
    <source>
        <dbReference type="ARBA" id="ARBA00022729"/>
    </source>
</evidence>
<dbReference type="InterPro" id="IPR018466">
    <property type="entry name" value="Kre9/Knh1-like_N"/>
</dbReference>
<feature type="chain" id="PRO_5040332844" description="Yeast cell wall synthesis Kre9/Knh1-like N-terminal domain-containing protein" evidence="4">
    <location>
        <begin position="18"/>
        <end position="244"/>
    </location>
</feature>
<dbReference type="EMBL" id="CP086354">
    <property type="protein sequence ID" value="UNI14705.1"/>
    <property type="molecule type" value="Genomic_DNA"/>
</dbReference>
<dbReference type="PANTHER" id="PTHR40633:SF1">
    <property type="entry name" value="GPI ANCHORED SERINE-THREONINE RICH PROTEIN (AFU_ORTHOLOGUE AFUA_1G03630)"/>
    <property type="match status" value="1"/>
</dbReference>
<evidence type="ECO:0000256" key="3">
    <source>
        <dbReference type="SAM" id="Phobius"/>
    </source>
</evidence>
<protein>
    <recommendedName>
        <fullName evidence="5">Yeast cell wall synthesis Kre9/Knh1-like N-terminal domain-containing protein</fullName>
    </recommendedName>
</protein>
<organism evidence="6 7">
    <name type="scientific">Purpureocillium takamizusanense</name>
    <dbReference type="NCBI Taxonomy" id="2060973"/>
    <lineage>
        <taxon>Eukaryota</taxon>
        <taxon>Fungi</taxon>
        <taxon>Dikarya</taxon>
        <taxon>Ascomycota</taxon>
        <taxon>Pezizomycotina</taxon>
        <taxon>Sordariomycetes</taxon>
        <taxon>Hypocreomycetidae</taxon>
        <taxon>Hypocreales</taxon>
        <taxon>Ophiocordycipitaceae</taxon>
        <taxon>Purpureocillium</taxon>
    </lineage>
</organism>
<evidence type="ECO:0000256" key="4">
    <source>
        <dbReference type="SAM" id="SignalP"/>
    </source>
</evidence>
<keyword evidence="7" id="KW-1185">Reference proteome</keyword>
<dbReference type="OrthoDB" id="2260257at2759"/>
<feature type="compositionally biased region" description="Low complexity" evidence="2">
    <location>
        <begin position="148"/>
        <end position="190"/>
    </location>
</feature>
<sequence>MRFTLAAFVAMAATAFAQSPDFNPISKPLKNEALEAGTVYTIEWQAPVRTAAKYAKSKVNIHLIGGATQNTQVRLEPIATGIDNSALRYEWNIDPNLGDKAVYGLVIEVQGETSVFQYSNPFTIKGNGGKASGSGSVTLTTSHGTKTITLSSTSVPSSTTTSQAHHNTTTSTTIRKTTTTFPSNSTTLTTKPASSTGPVVITSTAVVNPSKTTAAPTVPTAAASFVGAGSLSVVAGLFVALLAM</sequence>
<dbReference type="RefSeq" id="XP_047838186.1">
    <property type="nucleotide sequence ID" value="XM_047982224.1"/>
</dbReference>
<feature type="domain" description="Yeast cell wall synthesis Kre9/Knh1-like N-terminal" evidence="5">
    <location>
        <begin position="27"/>
        <end position="124"/>
    </location>
</feature>
<keyword evidence="1 4" id="KW-0732">Signal</keyword>
<accession>A0A9Q8V6B9</accession>
<proteinExistence type="predicted"/>
<reference evidence="6" key="1">
    <citation type="submission" date="2021-11" db="EMBL/GenBank/DDBJ databases">
        <title>Purpureocillium_takamizusanense_genome.</title>
        <authorList>
            <person name="Nguyen N.-H."/>
        </authorList>
    </citation>
    <scope>NUCLEOTIDE SEQUENCE</scope>
    <source>
        <strain evidence="6">PT3</strain>
    </source>
</reference>
<evidence type="ECO:0000256" key="2">
    <source>
        <dbReference type="SAM" id="MobiDB-lite"/>
    </source>
</evidence>
<dbReference type="KEGG" id="ptkz:JDV02_001307"/>
<dbReference type="InterPro" id="IPR052982">
    <property type="entry name" value="SRP1/TIP1-like"/>
</dbReference>
<evidence type="ECO:0000313" key="6">
    <source>
        <dbReference type="EMBL" id="UNI14705.1"/>
    </source>
</evidence>
<evidence type="ECO:0000313" key="7">
    <source>
        <dbReference type="Proteomes" id="UP000829364"/>
    </source>
</evidence>
<dbReference type="AlphaFoldDB" id="A0A9Q8V6B9"/>
<dbReference type="GeneID" id="72063270"/>
<dbReference type="Pfam" id="PF10342">
    <property type="entry name" value="Kre9_KNH"/>
    <property type="match status" value="1"/>
</dbReference>
<dbReference type="PANTHER" id="PTHR40633">
    <property type="entry name" value="MATRIX PROTEIN, PUTATIVE (AFU_ORTHOLOGUE AFUA_8G05410)-RELATED"/>
    <property type="match status" value="1"/>
</dbReference>
<feature type="region of interest" description="Disordered" evidence="2">
    <location>
        <begin position="148"/>
        <end position="194"/>
    </location>
</feature>
<feature type="signal peptide" evidence="4">
    <location>
        <begin position="1"/>
        <end position="17"/>
    </location>
</feature>
<evidence type="ECO:0000259" key="5">
    <source>
        <dbReference type="Pfam" id="PF10342"/>
    </source>
</evidence>